<proteinExistence type="predicted"/>
<dbReference type="Proteomes" id="UP000093510">
    <property type="component" value="Unassembled WGS sequence"/>
</dbReference>
<dbReference type="RefSeq" id="WP_066332412.1">
    <property type="nucleotide sequence ID" value="NZ_CP017688.1"/>
</dbReference>
<evidence type="ECO:0000313" key="2">
    <source>
        <dbReference type="Proteomes" id="UP000093510"/>
    </source>
</evidence>
<dbReference type="AlphaFoldDB" id="A0A1B9E7R4"/>
<reference evidence="1 2" key="1">
    <citation type="submission" date="2016-03" db="EMBL/GenBank/DDBJ databases">
        <authorList>
            <person name="Ploux O."/>
        </authorList>
    </citation>
    <scope>NUCLEOTIDE SEQUENCE [LARGE SCALE GENOMIC DNA]</scope>
    <source>
        <strain evidence="1 2">LPB0076</strain>
    </source>
</reference>
<dbReference type="Gene3D" id="3.40.960.10">
    <property type="entry name" value="VSR Endonuclease"/>
    <property type="match status" value="1"/>
</dbReference>
<organism evidence="1 2">
    <name type="scientific">Flavobacterium crassostreae</name>
    <dbReference type="NCBI Taxonomy" id="1763534"/>
    <lineage>
        <taxon>Bacteria</taxon>
        <taxon>Pseudomonadati</taxon>
        <taxon>Bacteroidota</taxon>
        <taxon>Flavobacteriia</taxon>
        <taxon>Flavobacteriales</taxon>
        <taxon>Flavobacteriaceae</taxon>
        <taxon>Flavobacterium</taxon>
    </lineage>
</organism>
<dbReference type="OrthoDB" id="583593at2"/>
<name>A0A1B9E7R4_9FLAO</name>
<keyword evidence="2" id="KW-1185">Reference proteome</keyword>
<comment type="caution">
    <text evidence="1">The sequence shown here is derived from an EMBL/GenBank/DDBJ whole genome shotgun (WGS) entry which is preliminary data.</text>
</comment>
<evidence type="ECO:0008006" key="3">
    <source>
        <dbReference type="Google" id="ProtNLM"/>
    </source>
</evidence>
<dbReference type="EMBL" id="LVEP01000013">
    <property type="protein sequence ID" value="OCB77982.1"/>
    <property type="molecule type" value="Genomic_DNA"/>
</dbReference>
<gene>
    <name evidence="1" type="ORF">LPBF_03270</name>
</gene>
<protein>
    <recommendedName>
        <fullName evidence="3">DUF559 domain-containing protein</fullName>
    </recommendedName>
</protein>
<dbReference type="STRING" id="1763534.GCA_001831475_02681"/>
<accession>A0A1B9E7R4</accession>
<sequence>MRWTENDLQKAKANGLKVFDSKPEIGITDGRTPKIKIEKISVEKNTIEFILMSLKQQGIITGFVTEHKFDAVRNYRFDWALLDLKLGIEYEGIFSKKSRHTTPVGFSEDCNKYNLAIQNNWRVLRYTALNYQNLENDLLKIIRHPEL</sequence>
<evidence type="ECO:0000313" key="1">
    <source>
        <dbReference type="EMBL" id="OCB77982.1"/>
    </source>
</evidence>